<proteinExistence type="predicted"/>
<evidence type="ECO:0000313" key="1">
    <source>
        <dbReference type="EMBL" id="CAF4880704.1"/>
    </source>
</evidence>
<reference evidence="1" key="1">
    <citation type="submission" date="2021-02" db="EMBL/GenBank/DDBJ databases">
        <authorList>
            <person name="Nowell W R."/>
        </authorList>
    </citation>
    <scope>NUCLEOTIDE SEQUENCE</scope>
</reference>
<evidence type="ECO:0000313" key="2">
    <source>
        <dbReference type="Proteomes" id="UP000663848"/>
    </source>
</evidence>
<organism evidence="1 2">
    <name type="scientific">Rotaria socialis</name>
    <dbReference type="NCBI Taxonomy" id="392032"/>
    <lineage>
        <taxon>Eukaryota</taxon>
        <taxon>Metazoa</taxon>
        <taxon>Spiralia</taxon>
        <taxon>Gnathifera</taxon>
        <taxon>Rotifera</taxon>
        <taxon>Eurotatoria</taxon>
        <taxon>Bdelloidea</taxon>
        <taxon>Philodinida</taxon>
        <taxon>Philodinidae</taxon>
        <taxon>Rotaria</taxon>
    </lineage>
</organism>
<protein>
    <submittedName>
        <fullName evidence="1">Uncharacterized protein</fullName>
    </submittedName>
</protein>
<dbReference type="EMBL" id="CAJOBR010008536">
    <property type="protein sequence ID" value="CAF4880704.1"/>
    <property type="molecule type" value="Genomic_DNA"/>
</dbReference>
<gene>
    <name evidence="1" type="ORF">QYT958_LOCUS29335</name>
</gene>
<dbReference type="AlphaFoldDB" id="A0A821TT59"/>
<dbReference type="InterPro" id="IPR016024">
    <property type="entry name" value="ARM-type_fold"/>
</dbReference>
<comment type="caution">
    <text evidence="1">The sequence shown here is derived from an EMBL/GenBank/DDBJ whole genome shotgun (WGS) entry which is preliminary data.</text>
</comment>
<dbReference type="SUPFAM" id="SSF48371">
    <property type="entry name" value="ARM repeat"/>
    <property type="match status" value="1"/>
</dbReference>
<name>A0A821TT59_9BILA</name>
<accession>A0A821TT59</accession>
<dbReference type="Proteomes" id="UP000663848">
    <property type="component" value="Unassembled WGS sequence"/>
</dbReference>
<sequence length="138" mass="15676">MSTADTRLPVLLEQFTGDLQSPNEDTRRRATDELYERILAQYVDPPPDVVANVAETVQEFVRKKMGNPNDVNENRAALLVILCFICAGQNFYTELSNKLEPTLRGYKQMSVDANLCELVVKLTCILVKVIKHLFIDLF</sequence>